<gene>
    <name evidence="2" type="ORF">BS639_24090</name>
</gene>
<evidence type="ECO:0000256" key="1">
    <source>
        <dbReference type="SAM" id="MobiDB-lite"/>
    </source>
</evidence>
<sequence length="286" mass="31895">MKHHSRTTRSKLLGLCLAINPFTTVQAEELLKWERIPLQIPLKIGVERIIFVDKNMRVGLPQALNGKLRVQSTGGAVYLKAEDAFPPTRLQLQDVENGEIILFDVDAKSSGTDEPIRLVYRNDSSATSRTPPSDVNTGDEFDSAKQVRYDAPVAVILTRYAAQNLYGPLRTVEGVNGIRQVSVKLPPRMTPLYPSKAVEVSPMASWSLSNMTVLALKLRNQVKEKLLLDPRELEGHFISATFQHRWLGSSGTPEDTTMLYLIVPGRPEQALIPEPIITTTEVRKTE</sequence>
<dbReference type="NCBIfam" id="TIGR03749">
    <property type="entry name" value="conj_TIGR03749"/>
    <property type="match status" value="1"/>
</dbReference>
<dbReference type="EMBL" id="MRWD01000100">
    <property type="protein sequence ID" value="ORJ18663.1"/>
    <property type="molecule type" value="Genomic_DNA"/>
</dbReference>
<protein>
    <submittedName>
        <fullName evidence="2">Integrating conjugative element protein</fullName>
    </submittedName>
</protein>
<keyword evidence="3" id="KW-1185">Reference proteome</keyword>
<dbReference type="InterPro" id="IPR021844">
    <property type="entry name" value="Integr_conj_element_PFL4704"/>
</dbReference>
<comment type="caution">
    <text evidence="2">The sequence shown here is derived from an EMBL/GenBank/DDBJ whole genome shotgun (WGS) entry which is preliminary data.</text>
</comment>
<dbReference type="Pfam" id="PF11920">
    <property type="entry name" value="DUF3438"/>
    <property type="match status" value="1"/>
</dbReference>
<evidence type="ECO:0000313" key="3">
    <source>
        <dbReference type="Proteomes" id="UP000192722"/>
    </source>
</evidence>
<feature type="compositionally biased region" description="Polar residues" evidence="1">
    <location>
        <begin position="122"/>
        <end position="136"/>
    </location>
</feature>
<evidence type="ECO:0000313" key="2">
    <source>
        <dbReference type="EMBL" id="ORJ18663.1"/>
    </source>
</evidence>
<dbReference type="RefSeq" id="WP_084984580.1">
    <property type="nucleotide sequence ID" value="NZ_CBCSCF010000004.1"/>
</dbReference>
<accession>A0ABX3TTW6</accession>
<reference evidence="2 3" key="1">
    <citation type="journal article" date="2017" name="Int. J. Syst. Evol. Microbiol.">
        <title>Rouxiella badensis sp. nov. and Rouxiella silvae sp. nov. isolated from peat bog soil in Germany and emendation of the genus description.</title>
        <authorList>
            <person name="Le Fleche-Mateos A."/>
            <person name="Kugler J.H."/>
            <person name="Hansen S.H."/>
            <person name="Syldatk C."/>
            <person name="Hausmann R."/>
            <person name="Lomprez F."/>
            <person name="Vandenbogaert M."/>
            <person name="Manuguerra J.C."/>
            <person name="Grimont P.A."/>
        </authorList>
    </citation>
    <scope>NUCLEOTIDE SEQUENCE [LARGE SCALE GENOMIC DNA]</scope>
    <source>
        <strain evidence="2 3">213</strain>
    </source>
</reference>
<dbReference type="Proteomes" id="UP000192722">
    <property type="component" value="Unassembled WGS sequence"/>
</dbReference>
<feature type="region of interest" description="Disordered" evidence="1">
    <location>
        <begin position="121"/>
        <end position="140"/>
    </location>
</feature>
<name>A0ABX3TTW6_9GAMM</name>
<proteinExistence type="predicted"/>
<organism evidence="2 3">
    <name type="scientific">Rouxiella silvae</name>
    <dbReference type="NCBI Taxonomy" id="1646373"/>
    <lineage>
        <taxon>Bacteria</taxon>
        <taxon>Pseudomonadati</taxon>
        <taxon>Pseudomonadota</taxon>
        <taxon>Gammaproteobacteria</taxon>
        <taxon>Enterobacterales</taxon>
        <taxon>Yersiniaceae</taxon>
        <taxon>Rouxiella</taxon>
    </lineage>
</organism>